<evidence type="ECO:0000256" key="1">
    <source>
        <dbReference type="SAM" id="Phobius"/>
    </source>
</evidence>
<keyword evidence="1" id="KW-0472">Membrane</keyword>
<reference evidence="2" key="1">
    <citation type="journal article" date="2014" name="Int. J. Syst. Evol. Microbiol.">
        <title>Complete genome sequence of Corynebacterium casei LMG S-19264T (=DSM 44701T), isolated from a smear-ripened cheese.</title>
        <authorList>
            <consortium name="US DOE Joint Genome Institute (JGI-PGF)"/>
            <person name="Walter F."/>
            <person name="Albersmeier A."/>
            <person name="Kalinowski J."/>
            <person name="Ruckert C."/>
        </authorList>
    </citation>
    <scope>NUCLEOTIDE SEQUENCE</scope>
    <source>
        <strain evidence="2">JCM 3276</strain>
    </source>
</reference>
<reference evidence="2" key="2">
    <citation type="submission" date="2020-09" db="EMBL/GenBank/DDBJ databases">
        <authorList>
            <person name="Sun Q."/>
            <person name="Ohkuma M."/>
        </authorList>
    </citation>
    <scope>NUCLEOTIDE SEQUENCE</scope>
    <source>
        <strain evidence="2">JCM 3276</strain>
    </source>
</reference>
<evidence type="ECO:0000313" key="2">
    <source>
        <dbReference type="EMBL" id="GGS54658.1"/>
    </source>
</evidence>
<dbReference type="Proteomes" id="UP000660680">
    <property type="component" value="Unassembled WGS sequence"/>
</dbReference>
<feature type="transmembrane region" description="Helical" evidence="1">
    <location>
        <begin position="7"/>
        <end position="34"/>
    </location>
</feature>
<dbReference type="AlphaFoldDB" id="A0A918LIZ4"/>
<gene>
    <name evidence="2" type="ORF">GCM10010171_57260</name>
</gene>
<organism evidence="2 3">
    <name type="scientific">Actinokineospora fastidiosa</name>
    <dbReference type="NCBI Taxonomy" id="1816"/>
    <lineage>
        <taxon>Bacteria</taxon>
        <taxon>Bacillati</taxon>
        <taxon>Actinomycetota</taxon>
        <taxon>Actinomycetes</taxon>
        <taxon>Pseudonocardiales</taxon>
        <taxon>Pseudonocardiaceae</taxon>
        <taxon>Actinokineospora</taxon>
    </lineage>
</organism>
<accession>A0A918LIZ4</accession>
<keyword evidence="1" id="KW-1133">Transmembrane helix</keyword>
<proteinExistence type="predicted"/>
<keyword evidence="3" id="KW-1185">Reference proteome</keyword>
<protein>
    <submittedName>
        <fullName evidence="2">Uncharacterized protein</fullName>
    </submittedName>
</protein>
<dbReference type="EMBL" id="BMRB01000007">
    <property type="protein sequence ID" value="GGS54658.1"/>
    <property type="molecule type" value="Genomic_DNA"/>
</dbReference>
<keyword evidence="1" id="KW-0812">Transmembrane</keyword>
<sequence length="79" mass="8527">MQLAHEVFALITVVLFILALVKFGVGADLAAILWTPLGPTSVVRTKGKTPLEDVLLRMQPGGLSLTSEKAFMKWMCANA</sequence>
<comment type="caution">
    <text evidence="2">The sequence shown here is derived from an EMBL/GenBank/DDBJ whole genome shotgun (WGS) entry which is preliminary data.</text>
</comment>
<name>A0A918LIZ4_9PSEU</name>
<evidence type="ECO:0000313" key="3">
    <source>
        <dbReference type="Proteomes" id="UP000660680"/>
    </source>
</evidence>